<accession>A0A537IRB6</accession>
<dbReference type="NCBIfam" id="NF006829">
    <property type="entry name" value="PRK09352.1"/>
    <property type="match status" value="1"/>
</dbReference>
<feature type="active site" evidence="14">
    <location>
        <position position="253"/>
    </location>
</feature>
<evidence type="ECO:0000256" key="12">
    <source>
        <dbReference type="ARBA" id="ARBA00052467"/>
    </source>
</evidence>
<evidence type="ECO:0000313" key="17">
    <source>
        <dbReference type="EMBL" id="TMI73612.1"/>
    </source>
</evidence>
<evidence type="ECO:0000256" key="7">
    <source>
        <dbReference type="ARBA" id="ARBA00023160"/>
    </source>
</evidence>
<evidence type="ECO:0000256" key="14">
    <source>
        <dbReference type="HAMAP-Rule" id="MF_01815"/>
    </source>
</evidence>
<dbReference type="GO" id="GO:0006633">
    <property type="term" value="P:fatty acid biosynthetic process"/>
    <property type="evidence" value="ECO:0007669"/>
    <property type="project" value="UniProtKB-UniRule"/>
</dbReference>
<dbReference type="FunFam" id="3.40.47.10:FF:000004">
    <property type="entry name" value="3-oxoacyl-[acyl-carrier-protein] synthase 3"/>
    <property type="match status" value="1"/>
</dbReference>
<protein>
    <recommendedName>
        <fullName evidence="14">Beta-ketoacyl-[acyl-carrier-protein] synthase III</fullName>
        <shortName evidence="14">Beta-ketoacyl-ACP synthase III</shortName>
        <shortName evidence="14">KAS III</shortName>
        <ecNumber evidence="14">2.3.1.180</ecNumber>
    </recommendedName>
    <alternativeName>
        <fullName evidence="14">3-oxoacyl-[acyl-carrier-protein] synthase 3</fullName>
    </alternativeName>
    <alternativeName>
        <fullName evidence="14">3-oxoacyl-[acyl-carrier-protein] synthase III</fullName>
    </alternativeName>
</protein>
<keyword evidence="5 14" id="KW-0276">Fatty acid metabolism</keyword>
<evidence type="ECO:0000256" key="13">
    <source>
        <dbReference type="ARBA" id="ARBA00052985"/>
    </source>
</evidence>
<gene>
    <name evidence="14" type="primary">fabH</name>
    <name evidence="17" type="ORF">E6H05_09340</name>
</gene>
<dbReference type="InterPro" id="IPR013751">
    <property type="entry name" value="ACP_syn_III_N"/>
</dbReference>
<keyword evidence="4 14" id="KW-0808">Transferase</keyword>
<comment type="similarity">
    <text evidence="2 14">Belongs to the thiolase-like superfamily. FabH family.</text>
</comment>
<evidence type="ECO:0000259" key="16">
    <source>
        <dbReference type="Pfam" id="PF08545"/>
    </source>
</evidence>
<keyword evidence="8 14" id="KW-0511">Multifunctional enzyme</keyword>
<dbReference type="GO" id="GO:0004315">
    <property type="term" value="F:3-oxoacyl-[acyl-carrier-protein] synthase activity"/>
    <property type="evidence" value="ECO:0007669"/>
    <property type="project" value="InterPro"/>
</dbReference>
<proteinExistence type="inferred from homology"/>
<feature type="active site" evidence="14">
    <location>
        <position position="283"/>
    </location>
</feature>
<dbReference type="UniPathway" id="UPA00094"/>
<dbReference type="InterPro" id="IPR004655">
    <property type="entry name" value="FabH"/>
</dbReference>
<dbReference type="PANTHER" id="PTHR43091">
    <property type="entry name" value="3-OXOACYL-[ACYL-CARRIER-PROTEIN] SYNTHASE"/>
    <property type="match status" value="1"/>
</dbReference>
<comment type="catalytic activity">
    <reaction evidence="13">
        <text>3-methylbutanoyl-CoA + malonyl-[ACP] + H(+) = 5-methyl-3-oxohexanoyl-[ACP] + CO2 + CoA</text>
        <dbReference type="Rhea" id="RHEA:42272"/>
        <dbReference type="Rhea" id="RHEA-COMP:9623"/>
        <dbReference type="Rhea" id="RHEA-COMP:9941"/>
        <dbReference type="ChEBI" id="CHEBI:15378"/>
        <dbReference type="ChEBI" id="CHEBI:16526"/>
        <dbReference type="ChEBI" id="CHEBI:57287"/>
        <dbReference type="ChEBI" id="CHEBI:57345"/>
        <dbReference type="ChEBI" id="CHEBI:78449"/>
        <dbReference type="ChEBI" id="CHEBI:78822"/>
        <dbReference type="EC" id="2.3.1.300"/>
    </reaction>
    <physiologicalReaction direction="left-to-right" evidence="13">
        <dbReference type="Rhea" id="RHEA:42273"/>
    </physiologicalReaction>
</comment>
<dbReference type="Pfam" id="PF08541">
    <property type="entry name" value="ACP_syn_III_C"/>
    <property type="match status" value="1"/>
</dbReference>
<evidence type="ECO:0000256" key="1">
    <source>
        <dbReference type="ARBA" id="ARBA00005194"/>
    </source>
</evidence>
<dbReference type="SUPFAM" id="SSF53901">
    <property type="entry name" value="Thiolase-like"/>
    <property type="match status" value="1"/>
</dbReference>
<feature type="domain" description="Beta-ketoacyl-[acyl-carrier-protein] synthase III N-terminal" evidence="16">
    <location>
        <begin position="107"/>
        <end position="185"/>
    </location>
</feature>
<dbReference type="CDD" id="cd00830">
    <property type="entry name" value="KAS_III"/>
    <property type="match status" value="1"/>
</dbReference>
<dbReference type="AlphaFoldDB" id="A0A537IRB6"/>
<evidence type="ECO:0000256" key="8">
    <source>
        <dbReference type="ARBA" id="ARBA00023268"/>
    </source>
</evidence>
<dbReference type="GO" id="GO:0033818">
    <property type="term" value="F:beta-ketoacyl-acyl-carrier-protein synthase III activity"/>
    <property type="evidence" value="ECO:0007669"/>
    <property type="project" value="UniProtKB-UniRule"/>
</dbReference>
<dbReference type="Gene3D" id="3.40.47.10">
    <property type="match status" value="1"/>
</dbReference>
<reference evidence="17 18" key="1">
    <citation type="journal article" date="2019" name="Nat. Microbiol.">
        <title>Mediterranean grassland soil C-N compound turnover is dependent on rainfall and depth, and is mediated by genomically divergent microorganisms.</title>
        <authorList>
            <person name="Diamond S."/>
            <person name="Andeer P.F."/>
            <person name="Li Z."/>
            <person name="Crits-Christoph A."/>
            <person name="Burstein D."/>
            <person name="Anantharaman K."/>
            <person name="Lane K.R."/>
            <person name="Thomas B.C."/>
            <person name="Pan C."/>
            <person name="Northen T.R."/>
            <person name="Banfield J.F."/>
        </authorList>
    </citation>
    <scope>NUCLEOTIDE SEQUENCE [LARGE SCALE GENOMIC DNA]</scope>
    <source>
        <strain evidence="17">NP_8</strain>
    </source>
</reference>
<dbReference type="EC" id="2.3.1.180" evidence="14"/>
<dbReference type="NCBIfam" id="TIGR00747">
    <property type="entry name" value="fabH"/>
    <property type="match status" value="1"/>
</dbReference>
<evidence type="ECO:0000256" key="3">
    <source>
        <dbReference type="ARBA" id="ARBA00022516"/>
    </source>
</evidence>
<evidence type="ECO:0000256" key="9">
    <source>
        <dbReference type="ARBA" id="ARBA00023315"/>
    </source>
</evidence>
<comment type="subunit">
    <text evidence="14">Homodimer.</text>
</comment>
<comment type="pathway">
    <text evidence="1 14">Lipid metabolism; fatty acid biosynthesis.</text>
</comment>
<evidence type="ECO:0000256" key="2">
    <source>
        <dbReference type="ARBA" id="ARBA00008642"/>
    </source>
</evidence>
<dbReference type="GO" id="GO:0005737">
    <property type="term" value="C:cytoplasm"/>
    <property type="evidence" value="ECO:0007669"/>
    <property type="project" value="UniProtKB-SubCell"/>
</dbReference>
<keyword evidence="7 14" id="KW-0275">Fatty acid biosynthesis</keyword>
<dbReference type="PANTHER" id="PTHR43091:SF1">
    <property type="entry name" value="BETA-KETOACYL-[ACYL-CARRIER-PROTEIN] SYNTHASE III, CHLOROPLASTIC"/>
    <property type="match status" value="1"/>
</dbReference>
<dbReference type="EMBL" id="VBAP01000068">
    <property type="protein sequence ID" value="TMI73612.1"/>
    <property type="molecule type" value="Genomic_DNA"/>
</dbReference>
<keyword evidence="6 14" id="KW-0443">Lipid metabolism</keyword>
<dbReference type="Pfam" id="PF08545">
    <property type="entry name" value="ACP_syn_III"/>
    <property type="match status" value="1"/>
</dbReference>
<evidence type="ECO:0000256" key="4">
    <source>
        <dbReference type="ARBA" id="ARBA00022679"/>
    </source>
</evidence>
<comment type="caution">
    <text evidence="17">The sequence shown here is derived from an EMBL/GenBank/DDBJ whole genome shotgun (WGS) entry which is preliminary data.</text>
</comment>
<feature type="domain" description="Beta-ketoacyl-[acyl-carrier-protein] synthase III C-terminal" evidence="15">
    <location>
        <begin position="238"/>
        <end position="326"/>
    </location>
</feature>
<comment type="subcellular location">
    <subcellularLocation>
        <location evidence="14">Cytoplasm</location>
    </subcellularLocation>
</comment>
<comment type="catalytic activity">
    <reaction evidence="11">
        <text>(2S)-2-methylbutanoyl-CoA + malonyl-[ACP] + H(+) = (4S)-4-methyl-3-oxohexanoyl-[ACP] + CO2 + CoA</text>
        <dbReference type="Rhea" id="RHEA:42276"/>
        <dbReference type="Rhea" id="RHEA-COMP:9623"/>
        <dbReference type="Rhea" id="RHEA-COMP:17148"/>
        <dbReference type="ChEBI" id="CHEBI:15378"/>
        <dbReference type="ChEBI" id="CHEBI:16526"/>
        <dbReference type="ChEBI" id="CHEBI:57287"/>
        <dbReference type="ChEBI" id="CHEBI:78449"/>
        <dbReference type="ChEBI" id="CHEBI:88166"/>
        <dbReference type="ChEBI" id="CHEBI:167462"/>
        <dbReference type="EC" id="2.3.1.300"/>
    </reaction>
    <physiologicalReaction direction="left-to-right" evidence="11">
        <dbReference type="Rhea" id="RHEA:42277"/>
    </physiologicalReaction>
</comment>
<dbReference type="Proteomes" id="UP000318834">
    <property type="component" value="Unassembled WGS sequence"/>
</dbReference>
<dbReference type="HAMAP" id="MF_01815">
    <property type="entry name" value="FabH"/>
    <property type="match status" value="1"/>
</dbReference>
<evidence type="ECO:0000259" key="15">
    <source>
        <dbReference type="Pfam" id="PF08541"/>
    </source>
</evidence>
<comment type="catalytic activity">
    <reaction evidence="12">
        <text>2-methylpropanoyl-CoA + malonyl-[ACP] + H(+) = 4-methyl-3-oxopentanoyl-[ACP] + CO2 + CoA</text>
        <dbReference type="Rhea" id="RHEA:42268"/>
        <dbReference type="Rhea" id="RHEA-COMP:9623"/>
        <dbReference type="Rhea" id="RHEA-COMP:9940"/>
        <dbReference type="ChEBI" id="CHEBI:15378"/>
        <dbReference type="ChEBI" id="CHEBI:16526"/>
        <dbReference type="ChEBI" id="CHEBI:57287"/>
        <dbReference type="ChEBI" id="CHEBI:57338"/>
        <dbReference type="ChEBI" id="CHEBI:78449"/>
        <dbReference type="ChEBI" id="CHEBI:78820"/>
        <dbReference type="EC" id="2.3.1.300"/>
    </reaction>
    <physiologicalReaction direction="left-to-right" evidence="12">
        <dbReference type="Rhea" id="RHEA:42269"/>
    </physiologicalReaction>
</comment>
<organism evidence="17 18">
    <name type="scientific">Candidatus Segetimicrobium genomatis</name>
    <dbReference type="NCBI Taxonomy" id="2569760"/>
    <lineage>
        <taxon>Bacteria</taxon>
        <taxon>Bacillati</taxon>
        <taxon>Candidatus Sysuimicrobiota</taxon>
        <taxon>Candidatus Sysuimicrobiia</taxon>
        <taxon>Candidatus Sysuimicrobiales</taxon>
        <taxon>Candidatus Segetimicrobiaceae</taxon>
        <taxon>Candidatus Segetimicrobium</taxon>
    </lineage>
</organism>
<sequence length="343" mass="36736">MQGSTITGIGRYVPSRVMTNHELEKIVDTTDEWIVSRTGIRERRIAAPDEASSDLAFHAAKEALTDAGVTPEQIDLIVVGTATPDMLFPATACILQDRLGARNAGAFDLSAACSSWVYAVAVAHGYIASGLAKTVLVVGAEVLSKFTNWKDRNTCVLFGDSAGAVVMQPCAPGRGFLSFYLGADGSGGSLIAIPAGGSRLPASFESVEQNLHYMQMNGREVFKFAVRCIPKAIEEAVRRAHVAIEDVDWFIPHQANIRIIDAAAERLGQPREKFFINVERYGNTSSASVPVALYEAVRAGRIKEGDLAVLVAFGGGLTWGSCALRWTMPTSNSRQSAVGSQRA</sequence>
<keyword evidence="3 14" id="KW-0444">Lipid biosynthesis</keyword>
<dbReference type="InterPro" id="IPR013747">
    <property type="entry name" value="ACP_syn_III_C"/>
</dbReference>
<dbReference type="InterPro" id="IPR016039">
    <property type="entry name" value="Thiolase-like"/>
</dbReference>
<evidence type="ECO:0000313" key="18">
    <source>
        <dbReference type="Proteomes" id="UP000318834"/>
    </source>
</evidence>
<evidence type="ECO:0000256" key="11">
    <source>
        <dbReference type="ARBA" id="ARBA00052407"/>
    </source>
</evidence>
<evidence type="ECO:0000256" key="6">
    <source>
        <dbReference type="ARBA" id="ARBA00023098"/>
    </source>
</evidence>
<comment type="domain">
    <text evidence="14">The last Arg residue of the ACP-binding site is essential for the weak association between ACP/AcpP and FabH.</text>
</comment>
<feature type="active site" evidence="14">
    <location>
        <position position="113"/>
    </location>
</feature>
<keyword evidence="14" id="KW-0963">Cytoplasm</keyword>
<comment type="function">
    <text evidence="14">Catalyzes the condensation reaction of fatty acid synthesis by the addition to an acyl acceptor of two carbons from malonyl-ACP. Catalyzes the first condensation reaction which initiates fatty acid synthesis and may therefore play a role in governing the total rate of fatty acid production. Possesses both acetoacetyl-ACP synthase and acetyl transacylase activities. Its substrate specificity determines the biosynthesis of branched-chain and/or straight-chain of fatty acids.</text>
</comment>
<comment type="catalytic activity">
    <reaction evidence="10">
        <text>malonyl-[ACP] + acetyl-CoA + H(+) = 3-oxobutanoyl-[ACP] + CO2 + CoA</text>
        <dbReference type="Rhea" id="RHEA:12080"/>
        <dbReference type="Rhea" id="RHEA-COMP:9623"/>
        <dbReference type="Rhea" id="RHEA-COMP:9625"/>
        <dbReference type="ChEBI" id="CHEBI:15378"/>
        <dbReference type="ChEBI" id="CHEBI:16526"/>
        <dbReference type="ChEBI" id="CHEBI:57287"/>
        <dbReference type="ChEBI" id="CHEBI:57288"/>
        <dbReference type="ChEBI" id="CHEBI:78449"/>
        <dbReference type="ChEBI" id="CHEBI:78450"/>
        <dbReference type="EC" id="2.3.1.180"/>
    </reaction>
    <physiologicalReaction direction="left-to-right" evidence="10">
        <dbReference type="Rhea" id="RHEA:12081"/>
    </physiologicalReaction>
</comment>
<evidence type="ECO:0000256" key="5">
    <source>
        <dbReference type="ARBA" id="ARBA00022832"/>
    </source>
</evidence>
<evidence type="ECO:0000256" key="10">
    <source>
        <dbReference type="ARBA" id="ARBA00051096"/>
    </source>
</evidence>
<name>A0A537IRB6_9BACT</name>
<feature type="region of interest" description="ACP-binding" evidence="14">
    <location>
        <begin position="254"/>
        <end position="258"/>
    </location>
</feature>
<keyword evidence="9 14" id="KW-0012">Acyltransferase</keyword>